<gene>
    <name evidence="4" type="ORF">CHF27_002150</name>
</gene>
<evidence type="ECO:0000259" key="3">
    <source>
        <dbReference type="PROSITE" id="PS50983"/>
    </source>
</evidence>
<dbReference type="EMBL" id="NOJZ02000001">
    <property type="protein sequence ID" value="RDY25025.1"/>
    <property type="molecule type" value="Genomic_DNA"/>
</dbReference>
<feature type="signal peptide" evidence="2">
    <location>
        <begin position="1"/>
        <end position="27"/>
    </location>
</feature>
<evidence type="ECO:0000313" key="5">
    <source>
        <dbReference type="Proteomes" id="UP000243494"/>
    </source>
</evidence>
<comment type="similarity">
    <text evidence="1">Belongs to the bacterial solute-binding protein 8 family.</text>
</comment>
<dbReference type="Pfam" id="PF01497">
    <property type="entry name" value="Peripla_BP_2"/>
    <property type="match status" value="1"/>
</dbReference>
<dbReference type="OrthoDB" id="63946at2"/>
<sequence length="356" mass="39806">MKKIYKKLSLLLSLVLVVVGMVGCNSTEDKKDKVASKETQKIVDTYGRYVDVPKDVKSMVILNSGVYDLVCALGSSDKIVGVTDKTKLLPNDTKKEILGTWKEPNVEKILEMKPDVVFGYQKYMKPELAKQIEEANIALVYLDAYKAENMASEISTLGLILGKEKEANEYLGFLNKYSKLIQERVAKIPEDKRVKVYWEGYSDYATVAKGTGGDSLITAAGGVNIASSEPVEYPKISNEWVIEKNPSIIVKVVSNKKPVLGLGIENDTQAKAAYEKLVARTGWNQLEAVKISKTHMISNEIATSPQGSVIGSLYLAKWLYPDKFEDIKPEEIHKEMLEKFYKVEHKGIWTYESSSK</sequence>
<dbReference type="InterPro" id="IPR050902">
    <property type="entry name" value="ABC_Transporter_SBP"/>
</dbReference>
<dbReference type="RefSeq" id="WP_095405782.1">
    <property type="nucleotide sequence ID" value="NZ_NOJZ02000001.1"/>
</dbReference>
<dbReference type="Gene3D" id="3.40.50.1980">
    <property type="entry name" value="Nitrogenase molybdenum iron protein domain"/>
    <property type="match status" value="2"/>
</dbReference>
<protein>
    <submittedName>
        <fullName evidence="4">ABC transporter substrate-binding protein</fullName>
    </submittedName>
</protein>
<dbReference type="AlphaFoldDB" id="A0A371IX30"/>
<reference evidence="4 5" key="1">
    <citation type="journal article" date="2017" name="Genome Announc.">
        <title>Draft Genome Sequence of Romboutsia maritimum sp. nov. Strain CCRI-22766(T), Isolated from Coastal Estuarine Mud.</title>
        <authorList>
            <person name="Maheux A.F."/>
            <person name="Boudreau D.K."/>
            <person name="Berube E."/>
            <person name="Boissinot M."/>
            <person name="Raymond F."/>
            <person name="Brodeur S."/>
            <person name="Corbeil J."/>
            <person name="Brightwell G."/>
            <person name="Broda D."/>
            <person name="Omar R.F."/>
            <person name="Bergeron M.G."/>
        </authorList>
    </citation>
    <scope>NUCLEOTIDE SEQUENCE [LARGE SCALE GENOMIC DNA]</scope>
    <source>
        <strain evidence="4 5">CCRI-22766</strain>
    </source>
</reference>
<proteinExistence type="inferred from homology"/>
<comment type="caution">
    <text evidence="4">The sequence shown here is derived from an EMBL/GenBank/DDBJ whole genome shotgun (WGS) entry which is preliminary data.</text>
</comment>
<keyword evidence="5" id="KW-1185">Reference proteome</keyword>
<dbReference type="InterPro" id="IPR002491">
    <property type="entry name" value="ABC_transptr_periplasmic_BD"/>
</dbReference>
<keyword evidence="2" id="KW-0732">Signal</keyword>
<dbReference type="Proteomes" id="UP000243494">
    <property type="component" value="Unassembled WGS sequence"/>
</dbReference>
<dbReference type="PANTHER" id="PTHR30535">
    <property type="entry name" value="VITAMIN B12-BINDING PROTEIN"/>
    <property type="match status" value="1"/>
</dbReference>
<accession>A0A371IX30</accession>
<organism evidence="4 5">
    <name type="scientific">Romboutsia maritimum</name>
    <dbReference type="NCBI Taxonomy" id="2020948"/>
    <lineage>
        <taxon>Bacteria</taxon>
        <taxon>Bacillati</taxon>
        <taxon>Bacillota</taxon>
        <taxon>Clostridia</taxon>
        <taxon>Peptostreptococcales</taxon>
        <taxon>Peptostreptococcaceae</taxon>
        <taxon>Romboutsia</taxon>
    </lineage>
</organism>
<evidence type="ECO:0000256" key="2">
    <source>
        <dbReference type="SAM" id="SignalP"/>
    </source>
</evidence>
<dbReference type="SUPFAM" id="SSF53807">
    <property type="entry name" value="Helical backbone' metal receptor"/>
    <property type="match status" value="1"/>
</dbReference>
<feature type="domain" description="Fe/B12 periplasmic-binding" evidence="3">
    <location>
        <begin position="58"/>
        <end position="327"/>
    </location>
</feature>
<evidence type="ECO:0000313" key="4">
    <source>
        <dbReference type="EMBL" id="RDY25025.1"/>
    </source>
</evidence>
<dbReference type="PROSITE" id="PS51257">
    <property type="entry name" value="PROKAR_LIPOPROTEIN"/>
    <property type="match status" value="1"/>
</dbReference>
<dbReference type="PANTHER" id="PTHR30535:SF34">
    <property type="entry name" value="MOLYBDATE-BINDING PROTEIN MOLA"/>
    <property type="match status" value="1"/>
</dbReference>
<name>A0A371IX30_9FIRM</name>
<dbReference type="PROSITE" id="PS50983">
    <property type="entry name" value="FE_B12_PBP"/>
    <property type="match status" value="1"/>
</dbReference>
<evidence type="ECO:0000256" key="1">
    <source>
        <dbReference type="ARBA" id="ARBA00008814"/>
    </source>
</evidence>
<feature type="chain" id="PRO_5039289376" evidence="2">
    <location>
        <begin position="28"/>
        <end position="356"/>
    </location>
</feature>